<evidence type="ECO:0000313" key="2">
    <source>
        <dbReference type="EMBL" id="EPF70874.1"/>
    </source>
</evidence>
<accession>S3N974</accession>
<proteinExistence type="predicted"/>
<dbReference type="Pfam" id="PF16223">
    <property type="entry name" value="DUF4882"/>
    <property type="match status" value="1"/>
</dbReference>
<reference evidence="2 3" key="1">
    <citation type="submission" date="2013-06" db="EMBL/GenBank/DDBJ databases">
        <title>The Genome Sequence of Acinetobacter rudis CIP 110305.</title>
        <authorList>
            <consortium name="The Broad Institute Genome Sequencing Platform"/>
            <consortium name="The Broad Institute Genome Sequencing Center for Infectious Disease"/>
            <person name="Cerqueira G."/>
            <person name="Feldgarden M."/>
            <person name="Courvalin P."/>
            <person name="Perichon B."/>
            <person name="Grillot-Courvalin C."/>
            <person name="Clermont D."/>
            <person name="Rocha E."/>
            <person name="Yoon E.-J."/>
            <person name="Nemec A."/>
            <person name="Young S.K."/>
            <person name="Zeng Q."/>
            <person name="Gargeya S."/>
            <person name="Fitzgerald M."/>
            <person name="Abouelleil A."/>
            <person name="Alvarado L."/>
            <person name="Berlin A.M."/>
            <person name="Chapman S.B."/>
            <person name="Dewar J."/>
            <person name="Goldberg J."/>
            <person name="Griggs A."/>
            <person name="Gujja S."/>
            <person name="Hansen M."/>
            <person name="Howarth C."/>
            <person name="Imamovic A."/>
            <person name="Larimer J."/>
            <person name="McCowan C."/>
            <person name="Murphy C."/>
            <person name="Pearson M."/>
            <person name="Priest M."/>
            <person name="Roberts A."/>
            <person name="Saif S."/>
            <person name="Shea T."/>
            <person name="Sykes S."/>
            <person name="Wortman J."/>
            <person name="Nusbaum C."/>
            <person name="Birren B."/>
        </authorList>
    </citation>
    <scope>NUCLEOTIDE SEQUENCE [LARGE SCALE GENOMIC DNA]</scope>
    <source>
        <strain evidence="2 3">CIP 110305</strain>
    </source>
</reference>
<dbReference type="EMBL" id="ATGI01000035">
    <property type="protein sequence ID" value="EPF70874.1"/>
    <property type="molecule type" value="Genomic_DNA"/>
</dbReference>
<dbReference type="HOGENOM" id="CLU_076283_1_0_6"/>
<feature type="chain" id="PRO_5004512382" description="DUF4882 domain-containing protein" evidence="1">
    <location>
        <begin position="20"/>
        <end position="270"/>
    </location>
</feature>
<evidence type="ECO:0000256" key="1">
    <source>
        <dbReference type="SAM" id="SignalP"/>
    </source>
</evidence>
<evidence type="ECO:0008006" key="4">
    <source>
        <dbReference type="Google" id="ProtNLM"/>
    </source>
</evidence>
<name>S3N974_9GAMM</name>
<dbReference type="Proteomes" id="UP000014568">
    <property type="component" value="Unassembled WGS sequence"/>
</dbReference>
<keyword evidence="1" id="KW-0732">Signal</keyword>
<keyword evidence="3" id="KW-1185">Reference proteome</keyword>
<dbReference type="AlphaFoldDB" id="S3N974"/>
<dbReference type="PATRIC" id="fig|421052.3.peg.2850"/>
<dbReference type="PROSITE" id="PS51257">
    <property type="entry name" value="PROKAR_LIPOPROTEIN"/>
    <property type="match status" value="1"/>
</dbReference>
<dbReference type="eggNOG" id="ENOG5031R4Y">
    <property type="taxonomic scope" value="Bacteria"/>
</dbReference>
<comment type="caution">
    <text evidence="2">The sequence shown here is derived from an EMBL/GenBank/DDBJ whole genome shotgun (WGS) entry which is preliminary data.</text>
</comment>
<feature type="signal peptide" evidence="1">
    <location>
        <begin position="1"/>
        <end position="19"/>
    </location>
</feature>
<organism evidence="2 3">
    <name type="scientific">Acinetobacter rudis CIP 110305</name>
    <dbReference type="NCBI Taxonomy" id="421052"/>
    <lineage>
        <taxon>Bacteria</taxon>
        <taxon>Pseudomonadati</taxon>
        <taxon>Pseudomonadota</taxon>
        <taxon>Gammaproteobacteria</taxon>
        <taxon>Moraxellales</taxon>
        <taxon>Moraxellaceae</taxon>
        <taxon>Acinetobacter</taxon>
    </lineage>
</organism>
<dbReference type="RefSeq" id="WP_016657297.1">
    <property type="nucleotide sequence ID" value="NZ_KE340354.1"/>
</dbReference>
<evidence type="ECO:0000313" key="3">
    <source>
        <dbReference type="Proteomes" id="UP000014568"/>
    </source>
</evidence>
<gene>
    <name evidence="2" type="ORF">F945_02921</name>
</gene>
<sequence>MKKIGLCLSLCTLSFGTWAACSYDFDANASQLSVLYGEPYQSKDQQSFTSAILSKKTSQNFSAANSTNLTHYANGNLTGNMLIPTTGIIAVEFKLTKFPTSKPIATGQVETGITIVSQDSVNKSVFVTMMQLHTGLSNISPYPEMSRFSSITTGGLYTVNNGEITSTNPITTTPYIHPNLPLTNDYRIGVYFNQNSKQFGLIVNGVNQGYVYNYQSTLKNIGFILHSTVLDISPNDPILNQQVGIELITDRSKYKFAYPTGTKDLCGNTL</sequence>
<protein>
    <recommendedName>
        <fullName evidence="4">DUF4882 domain-containing protein</fullName>
    </recommendedName>
</protein>
<dbReference type="InterPro" id="IPR032620">
    <property type="entry name" value="DUF4882"/>
</dbReference>